<evidence type="ECO:0000256" key="4">
    <source>
        <dbReference type="ARBA" id="ARBA00022448"/>
    </source>
</evidence>
<keyword evidence="11 14" id="KW-0472">Membrane</keyword>
<evidence type="ECO:0000313" key="15">
    <source>
        <dbReference type="EMBL" id="TYO99179.1"/>
    </source>
</evidence>
<evidence type="ECO:0000256" key="13">
    <source>
        <dbReference type="RuleBase" id="RU003943"/>
    </source>
</evidence>
<feature type="transmembrane region" description="Helical" evidence="14">
    <location>
        <begin position="126"/>
        <end position="145"/>
    </location>
</feature>
<keyword evidence="9 14" id="KW-1133">Transmembrane helix</keyword>
<dbReference type="Gene3D" id="1.10.3470.10">
    <property type="entry name" value="ABC transporter involved in vitamin B12 uptake, BtuC"/>
    <property type="match status" value="1"/>
</dbReference>
<dbReference type="GO" id="GO:0055085">
    <property type="term" value="P:transmembrane transport"/>
    <property type="evidence" value="ECO:0007669"/>
    <property type="project" value="InterPro"/>
</dbReference>
<dbReference type="GO" id="GO:0006829">
    <property type="term" value="P:zinc ion transport"/>
    <property type="evidence" value="ECO:0007669"/>
    <property type="project" value="UniProtKB-KW"/>
</dbReference>
<feature type="transmembrane region" description="Helical" evidence="14">
    <location>
        <begin position="170"/>
        <end position="203"/>
    </location>
</feature>
<dbReference type="RefSeq" id="WP_148895107.1">
    <property type="nucleotide sequence ID" value="NZ_VNIB01000003.1"/>
</dbReference>
<comment type="function">
    <text evidence="1">Involved in the high-affinity zinc uptake transport system.</text>
</comment>
<dbReference type="InterPro" id="IPR037294">
    <property type="entry name" value="ABC_BtuC-like"/>
</dbReference>
<comment type="subcellular location">
    <subcellularLocation>
        <location evidence="2 13">Cell membrane</location>
        <topology evidence="2 13">Multi-pass membrane protein</topology>
    </subcellularLocation>
</comment>
<dbReference type="GO" id="GO:0010043">
    <property type="term" value="P:response to zinc ion"/>
    <property type="evidence" value="ECO:0007669"/>
    <property type="project" value="TreeGrafter"/>
</dbReference>
<keyword evidence="4 13" id="KW-0813">Transport</keyword>
<dbReference type="SUPFAM" id="SSF81345">
    <property type="entry name" value="ABC transporter involved in vitamin B12 uptake, BtuC"/>
    <property type="match status" value="1"/>
</dbReference>
<dbReference type="InterPro" id="IPR001626">
    <property type="entry name" value="ABC_TroCD"/>
</dbReference>
<dbReference type="Proteomes" id="UP000324159">
    <property type="component" value="Unassembled WGS sequence"/>
</dbReference>
<dbReference type="AlphaFoldDB" id="A0A5D3WNE0"/>
<evidence type="ECO:0000256" key="2">
    <source>
        <dbReference type="ARBA" id="ARBA00004651"/>
    </source>
</evidence>
<protein>
    <recommendedName>
        <fullName evidence="12">High-affinity zinc uptake system membrane protein ZnuB</fullName>
    </recommendedName>
</protein>
<evidence type="ECO:0000256" key="12">
    <source>
        <dbReference type="ARBA" id="ARBA00040080"/>
    </source>
</evidence>
<feature type="transmembrane region" description="Helical" evidence="14">
    <location>
        <begin position="85"/>
        <end position="105"/>
    </location>
</feature>
<sequence>MDDFMLRALAGGLGVALVAGPYGSFIVWRRLAYFGDTLAHAALLGIAGALFFDLAPLAGVTSVCLLLALLLFLLQRQGRLAGDTLLGILSHTALALGLVVLSFMEEVRVDLLGYLFGDILATSGRDLWWIYLGGGTALLLLWRLWRPLLCLTADEDLARVEGVRVDLVKALFLLMLALVVAILMKIVGLILVTALLIIPAAAARQWTASPESMGAAASVIGMLAVAGGLTASWHWDTPAGPSIVLTAGGLFLLSLLRRRR</sequence>
<evidence type="ECO:0000256" key="5">
    <source>
        <dbReference type="ARBA" id="ARBA00022475"/>
    </source>
</evidence>
<dbReference type="PANTHER" id="PTHR30477:SF23">
    <property type="entry name" value="HIGH-AFFINITY ZINC UPTAKE SYSTEM MEMBRANE PROTEIN ZNUB"/>
    <property type="match status" value="1"/>
</dbReference>
<evidence type="ECO:0000256" key="9">
    <source>
        <dbReference type="ARBA" id="ARBA00022989"/>
    </source>
</evidence>
<feature type="transmembrane region" description="Helical" evidence="14">
    <location>
        <begin position="239"/>
        <end position="256"/>
    </location>
</feature>
<dbReference type="EMBL" id="VNIB01000003">
    <property type="protein sequence ID" value="TYO99179.1"/>
    <property type="molecule type" value="Genomic_DNA"/>
</dbReference>
<reference evidence="15 16" key="1">
    <citation type="submission" date="2019-07" db="EMBL/GenBank/DDBJ databases">
        <title>Genomic Encyclopedia of Type Strains, Phase IV (KMG-IV): sequencing the most valuable type-strain genomes for metagenomic binning, comparative biology and taxonomic classification.</title>
        <authorList>
            <person name="Goeker M."/>
        </authorList>
    </citation>
    <scope>NUCLEOTIDE SEQUENCE [LARGE SCALE GENOMIC DNA]</scope>
    <source>
        <strain evidence="15 16">SS015</strain>
    </source>
</reference>
<gene>
    <name evidence="15" type="ORF">EDC39_10321</name>
</gene>
<evidence type="ECO:0000256" key="3">
    <source>
        <dbReference type="ARBA" id="ARBA00008034"/>
    </source>
</evidence>
<keyword evidence="10" id="KW-0406">Ion transport</keyword>
<dbReference type="Pfam" id="PF00950">
    <property type="entry name" value="ABC-3"/>
    <property type="match status" value="1"/>
</dbReference>
<organism evidence="15 16">
    <name type="scientific">Geothermobacter ehrlichii</name>
    <dbReference type="NCBI Taxonomy" id="213224"/>
    <lineage>
        <taxon>Bacteria</taxon>
        <taxon>Pseudomonadati</taxon>
        <taxon>Thermodesulfobacteriota</taxon>
        <taxon>Desulfuromonadia</taxon>
        <taxon>Desulfuromonadales</taxon>
        <taxon>Geothermobacteraceae</taxon>
        <taxon>Geothermobacter</taxon>
    </lineage>
</organism>
<dbReference type="OrthoDB" id="9798540at2"/>
<evidence type="ECO:0000256" key="6">
    <source>
        <dbReference type="ARBA" id="ARBA00022692"/>
    </source>
</evidence>
<evidence type="ECO:0000256" key="1">
    <source>
        <dbReference type="ARBA" id="ARBA00002313"/>
    </source>
</evidence>
<evidence type="ECO:0000256" key="11">
    <source>
        <dbReference type="ARBA" id="ARBA00023136"/>
    </source>
</evidence>
<keyword evidence="6 13" id="KW-0812">Transmembrane</keyword>
<accession>A0A5D3WNE0</accession>
<feature type="transmembrane region" description="Helical" evidence="14">
    <location>
        <begin position="40"/>
        <end position="73"/>
    </location>
</feature>
<evidence type="ECO:0000256" key="10">
    <source>
        <dbReference type="ARBA" id="ARBA00023065"/>
    </source>
</evidence>
<proteinExistence type="inferred from homology"/>
<dbReference type="PANTHER" id="PTHR30477">
    <property type="entry name" value="ABC-TRANSPORTER METAL-BINDING PROTEIN"/>
    <property type="match status" value="1"/>
</dbReference>
<dbReference type="GO" id="GO:0043190">
    <property type="term" value="C:ATP-binding cassette (ABC) transporter complex"/>
    <property type="evidence" value="ECO:0007669"/>
    <property type="project" value="InterPro"/>
</dbReference>
<evidence type="ECO:0000256" key="8">
    <source>
        <dbReference type="ARBA" id="ARBA00022906"/>
    </source>
</evidence>
<evidence type="ECO:0000256" key="7">
    <source>
        <dbReference type="ARBA" id="ARBA00022833"/>
    </source>
</evidence>
<evidence type="ECO:0000313" key="16">
    <source>
        <dbReference type="Proteomes" id="UP000324159"/>
    </source>
</evidence>
<feature type="transmembrane region" description="Helical" evidence="14">
    <location>
        <begin position="6"/>
        <end position="28"/>
    </location>
</feature>
<keyword evidence="7" id="KW-0862">Zinc</keyword>
<evidence type="ECO:0000256" key="14">
    <source>
        <dbReference type="SAM" id="Phobius"/>
    </source>
</evidence>
<keyword evidence="5" id="KW-1003">Cell membrane</keyword>
<keyword evidence="16" id="KW-1185">Reference proteome</keyword>
<keyword evidence="8" id="KW-0864">Zinc transport</keyword>
<comment type="similarity">
    <text evidence="3 13">Belongs to the ABC-3 integral membrane protein family.</text>
</comment>
<comment type="caution">
    <text evidence="15">The sequence shown here is derived from an EMBL/GenBank/DDBJ whole genome shotgun (WGS) entry which is preliminary data.</text>
</comment>
<name>A0A5D3WNE0_9BACT</name>